<dbReference type="InterPro" id="IPR006498">
    <property type="entry name" value="Tail_tube"/>
</dbReference>
<organism evidence="1 2">
    <name type="scientific">Roseospira goensis</name>
    <dbReference type="NCBI Taxonomy" id="391922"/>
    <lineage>
        <taxon>Bacteria</taxon>
        <taxon>Pseudomonadati</taxon>
        <taxon>Pseudomonadota</taxon>
        <taxon>Alphaproteobacteria</taxon>
        <taxon>Rhodospirillales</taxon>
        <taxon>Rhodospirillaceae</taxon>
        <taxon>Roseospira</taxon>
    </lineage>
</organism>
<dbReference type="AlphaFoldDB" id="A0A7W6S2S8"/>
<evidence type="ECO:0008006" key="3">
    <source>
        <dbReference type="Google" id="ProtNLM"/>
    </source>
</evidence>
<gene>
    <name evidence="1" type="ORF">GGD88_003601</name>
</gene>
<evidence type="ECO:0000313" key="1">
    <source>
        <dbReference type="EMBL" id="MBB4287843.1"/>
    </source>
</evidence>
<dbReference type="Proteomes" id="UP000555728">
    <property type="component" value="Unassembled WGS sequence"/>
</dbReference>
<protein>
    <recommendedName>
        <fullName evidence="3">Phage major tail tube protein</fullName>
    </recommendedName>
</protein>
<accession>A0A7W6S2S8</accession>
<proteinExistence type="predicted"/>
<evidence type="ECO:0000313" key="2">
    <source>
        <dbReference type="Proteomes" id="UP000555728"/>
    </source>
</evidence>
<dbReference type="RefSeq" id="WP_184437993.1">
    <property type="nucleotide sequence ID" value="NZ_JACIGI010000056.1"/>
</dbReference>
<dbReference type="Pfam" id="PF04985">
    <property type="entry name" value="Phage_tube"/>
    <property type="match status" value="1"/>
</dbReference>
<keyword evidence="2" id="KW-1185">Reference proteome</keyword>
<comment type="caution">
    <text evidence="1">The sequence shown here is derived from an EMBL/GenBank/DDBJ whole genome shotgun (WGS) entry which is preliminary data.</text>
</comment>
<reference evidence="1 2" key="1">
    <citation type="submission" date="2020-08" db="EMBL/GenBank/DDBJ databases">
        <title>Genome sequencing of Purple Non-Sulfur Bacteria from various extreme environments.</title>
        <authorList>
            <person name="Mayer M."/>
        </authorList>
    </citation>
    <scope>NUCLEOTIDE SEQUENCE [LARGE SCALE GENOMIC DNA]</scope>
    <source>
        <strain evidence="1 2">JA135</strain>
    </source>
</reference>
<sequence>MRHILRGYTLWAGGVDYGYETEELECALPDEHYVEHTYGGAVMTAQVPMIKIGLLEPKIKLASHNPTLAGMLLRPAGVVDTFTFRGALVDEMDGATKPSVLIYEGRLAQPDAETWAREDKAGLGYTIKGLRYFRWEIGGETLHEIGLMPAKLVVGGIDRLADINAALGR</sequence>
<dbReference type="EMBL" id="JACIGI010000056">
    <property type="protein sequence ID" value="MBB4287843.1"/>
    <property type="molecule type" value="Genomic_DNA"/>
</dbReference>
<name>A0A7W6S2S8_9PROT</name>